<sequence>MPKYRIYTLLKYVSIFLVPASILFFRFYKLNYSEFQGDEIEAQEYLLFEGDLKTFLLTRSKGPMQYLITYLMNTIFLNSKISELIVRIPFAFAGILCLLAFYFFIYKNFGKKTAVISSSMLGLSGLIIAFSRIAQYQSFVLLLSILSVYLIYKSFNEQRNLYLLSGAILSGLALLFHYDSLSFIIPIFLILCLRKKTSAAAQYLIITIAVASVFYIPFIFNPAFKETLKYLWEKRILTGNYYSVSQSFELLSIYHSKEYLIVLLAGILLWFYNVSKRFSNLAKLLTSLFIATYALRIVNNEELLKLLYPLSVLLFLLVILSYVLQYYKTQPDKVGIFEFWFLISFFMYGVIIKFPLTHIYAYFIPMIFISSYSLTTFVKPKFLYPLVTLVFASAFSFNYQAFIDTRKEYPWQKKNYIFGKMYDGIAENLKVKGIFGFPYKRGWEDVRNDIFTLSLQQGGAGRTFTFDSNEKPDIPLFYLNKGSSGGVNYTFTQNDPDFYIYIKRPQSLVSTLKVKGTPAKRGDMYEIYLKGTYKLKV</sequence>
<evidence type="ECO:0000256" key="7">
    <source>
        <dbReference type="ARBA" id="ARBA00023136"/>
    </source>
</evidence>
<reference evidence="10 11" key="1">
    <citation type="journal article" date="2016" name="Nat. Commun.">
        <title>Thousands of microbial genomes shed light on interconnected biogeochemical processes in an aquifer system.</title>
        <authorList>
            <person name="Anantharaman K."/>
            <person name="Brown C.T."/>
            <person name="Hug L.A."/>
            <person name="Sharon I."/>
            <person name="Castelle C.J."/>
            <person name="Probst A.J."/>
            <person name="Thomas B.C."/>
            <person name="Singh A."/>
            <person name="Wilkins M.J."/>
            <person name="Karaoz U."/>
            <person name="Brodie E.L."/>
            <person name="Williams K.H."/>
            <person name="Hubbard S.S."/>
            <person name="Banfield J.F."/>
        </authorList>
    </citation>
    <scope>NUCLEOTIDE SEQUENCE [LARGE SCALE GENOMIC DNA]</scope>
</reference>
<dbReference type="InterPro" id="IPR050297">
    <property type="entry name" value="LipidA_mod_glycosyltrf_83"/>
</dbReference>
<keyword evidence="3" id="KW-0328">Glycosyltransferase</keyword>
<feature type="transmembrane region" description="Helical" evidence="8">
    <location>
        <begin position="333"/>
        <end position="352"/>
    </location>
</feature>
<evidence type="ECO:0000256" key="8">
    <source>
        <dbReference type="SAM" id="Phobius"/>
    </source>
</evidence>
<feature type="domain" description="Glycosyltransferase RgtA/B/C/D-like" evidence="9">
    <location>
        <begin position="61"/>
        <end position="216"/>
    </location>
</feature>
<evidence type="ECO:0000256" key="5">
    <source>
        <dbReference type="ARBA" id="ARBA00022692"/>
    </source>
</evidence>
<dbReference type="GO" id="GO:0009103">
    <property type="term" value="P:lipopolysaccharide biosynthetic process"/>
    <property type="evidence" value="ECO:0007669"/>
    <property type="project" value="UniProtKB-ARBA"/>
</dbReference>
<dbReference type="PANTHER" id="PTHR33908">
    <property type="entry name" value="MANNOSYLTRANSFERASE YKCB-RELATED"/>
    <property type="match status" value="1"/>
</dbReference>
<evidence type="ECO:0000256" key="6">
    <source>
        <dbReference type="ARBA" id="ARBA00022989"/>
    </source>
</evidence>
<keyword evidence="5 8" id="KW-0812">Transmembrane</keyword>
<dbReference type="AlphaFoldDB" id="A0A1F4VF78"/>
<keyword evidence="6 8" id="KW-1133">Transmembrane helix</keyword>
<comment type="subcellular location">
    <subcellularLocation>
        <location evidence="1">Cell membrane</location>
        <topology evidence="1">Multi-pass membrane protein</topology>
    </subcellularLocation>
</comment>
<feature type="transmembrane region" description="Helical" evidence="8">
    <location>
        <begin position="84"/>
        <end position="106"/>
    </location>
</feature>
<accession>A0A1F4VF78</accession>
<dbReference type="GO" id="GO:0016763">
    <property type="term" value="F:pentosyltransferase activity"/>
    <property type="evidence" value="ECO:0007669"/>
    <property type="project" value="TreeGrafter"/>
</dbReference>
<proteinExistence type="predicted"/>
<feature type="transmembrane region" description="Helical" evidence="8">
    <location>
        <begin position="161"/>
        <end position="191"/>
    </location>
</feature>
<keyword evidence="7 8" id="KW-0472">Membrane</keyword>
<keyword evidence="4" id="KW-0808">Transferase</keyword>
<feature type="transmembrane region" description="Helical" evidence="8">
    <location>
        <begin position="259"/>
        <end position="275"/>
    </location>
</feature>
<feature type="transmembrane region" description="Helical" evidence="8">
    <location>
        <begin position="359"/>
        <end position="377"/>
    </location>
</feature>
<evidence type="ECO:0000256" key="3">
    <source>
        <dbReference type="ARBA" id="ARBA00022676"/>
    </source>
</evidence>
<dbReference type="InterPro" id="IPR038731">
    <property type="entry name" value="RgtA/B/C-like"/>
</dbReference>
<feature type="transmembrane region" description="Helical" evidence="8">
    <location>
        <begin position="113"/>
        <end position="130"/>
    </location>
</feature>
<feature type="transmembrane region" description="Helical" evidence="8">
    <location>
        <begin position="383"/>
        <end position="403"/>
    </location>
</feature>
<organism evidence="10 11">
    <name type="scientific">candidate division WWE3 bacterium RIFCSPLOWO2_01_FULL_41_18</name>
    <dbReference type="NCBI Taxonomy" id="1802625"/>
    <lineage>
        <taxon>Bacteria</taxon>
        <taxon>Katanobacteria</taxon>
    </lineage>
</organism>
<dbReference type="Pfam" id="PF13231">
    <property type="entry name" value="PMT_2"/>
    <property type="match status" value="1"/>
</dbReference>
<feature type="transmembrane region" description="Helical" evidence="8">
    <location>
        <begin position="203"/>
        <end position="224"/>
    </location>
</feature>
<protein>
    <recommendedName>
        <fullName evidence="9">Glycosyltransferase RgtA/B/C/D-like domain-containing protein</fullName>
    </recommendedName>
</protein>
<evidence type="ECO:0000313" key="11">
    <source>
        <dbReference type="Proteomes" id="UP000176504"/>
    </source>
</evidence>
<evidence type="ECO:0000256" key="4">
    <source>
        <dbReference type="ARBA" id="ARBA00022679"/>
    </source>
</evidence>
<comment type="caution">
    <text evidence="10">The sequence shown here is derived from an EMBL/GenBank/DDBJ whole genome shotgun (WGS) entry which is preliminary data.</text>
</comment>
<keyword evidence="2" id="KW-1003">Cell membrane</keyword>
<feature type="transmembrane region" description="Helical" evidence="8">
    <location>
        <begin position="306"/>
        <end position="327"/>
    </location>
</feature>
<name>A0A1F4VF78_UNCKA</name>
<dbReference type="Proteomes" id="UP000176504">
    <property type="component" value="Unassembled WGS sequence"/>
</dbReference>
<dbReference type="EMBL" id="MEVI01000002">
    <property type="protein sequence ID" value="OGC55353.1"/>
    <property type="molecule type" value="Genomic_DNA"/>
</dbReference>
<evidence type="ECO:0000256" key="2">
    <source>
        <dbReference type="ARBA" id="ARBA00022475"/>
    </source>
</evidence>
<evidence type="ECO:0000313" key="10">
    <source>
        <dbReference type="EMBL" id="OGC55353.1"/>
    </source>
</evidence>
<gene>
    <name evidence="10" type="ORF">A3A78_00105</name>
</gene>
<dbReference type="PANTHER" id="PTHR33908:SF11">
    <property type="entry name" value="MEMBRANE PROTEIN"/>
    <property type="match status" value="1"/>
</dbReference>
<feature type="transmembrane region" description="Helical" evidence="8">
    <location>
        <begin position="9"/>
        <end position="28"/>
    </location>
</feature>
<evidence type="ECO:0000256" key="1">
    <source>
        <dbReference type="ARBA" id="ARBA00004651"/>
    </source>
</evidence>
<evidence type="ECO:0000259" key="9">
    <source>
        <dbReference type="Pfam" id="PF13231"/>
    </source>
</evidence>
<dbReference type="GO" id="GO:0005886">
    <property type="term" value="C:plasma membrane"/>
    <property type="evidence" value="ECO:0007669"/>
    <property type="project" value="UniProtKB-SubCell"/>
</dbReference>